<dbReference type="InterPro" id="IPR039424">
    <property type="entry name" value="SBP_5"/>
</dbReference>
<accession>A0A6B0Y356</accession>
<evidence type="ECO:0000256" key="3">
    <source>
        <dbReference type="ARBA" id="ARBA00022448"/>
    </source>
</evidence>
<organism evidence="6">
    <name type="scientific">Boseongicola sp. SB0664_bin_43</name>
    <dbReference type="NCBI Taxonomy" id="2604844"/>
    <lineage>
        <taxon>Bacteria</taxon>
        <taxon>Pseudomonadati</taxon>
        <taxon>Pseudomonadota</taxon>
        <taxon>Alphaproteobacteria</taxon>
        <taxon>Rhodobacterales</taxon>
        <taxon>Paracoccaceae</taxon>
        <taxon>Boseongicola</taxon>
    </lineage>
</organism>
<comment type="caution">
    <text evidence="6">The sequence shown here is derived from an EMBL/GenBank/DDBJ whole genome shotgun (WGS) entry which is preliminary data.</text>
</comment>
<dbReference type="Pfam" id="PF00496">
    <property type="entry name" value="SBP_bac_5"/>
    <property type="match status" value="1"/>
</dbReference>
<evidence type="ECO:0000259" key="5">
    <source>
        <dbReference type="Pfam" id="PF00496"/>
    </source>
</evidence>
<dbReference type="AlphaFoldDB" id="A0A6B0Y356"/>
<dbReference type="PANTHER" id="PTHR30290:SF10">
    <property type="entry name" value="PERIPLASMIC OLIGOPEPTIDE-BINDING PROTEIN-RELATED"/>
    <property type="match status" value="1"/>
</dbReference>
<feature type="domain" description="Solute-binding protein family 5" evidence="5">
    <location>
        <begin position="4"/>
        <end position="199"/>
    </location>
</feature>
<dbReference type="GO" id="GO:0015833">
    <property type="term" value="P:peptide transport"/>
    <property type="evidence" value="ECO:0007669"/>
    <property type="project" value="TreeGrafter"/>
</dbReference>
<dbReference type="Gene3D" id="3.40.190.10">
    <property type="entry name" value="Periplasmic binding protein-like II"/>
    <property type="match status" value="1"/>
</dbReference>
<protein>
    <submittedName>
        <fullName evidence="6">ABC transporter substrate-binding protein</fullName>
    </submittedName>
</protein>
<name>A0A6B0Y356_9RHOB</name>
<feature type="non-terminal residue" evidence="6">
    <location>
        <position position="1"/>
    </location>
</feature>
<reference evidence="6" key="1">
    <citation type="submission" date="2019-09" db="EMBL/GenBank/DDBJ databases">
        <title>Characterisation of the sponge microbiome using genome-centric metagenomics.</title>
        <authorList>
            <person name="Engelberts J.P."/>
            <person name="Robbins S.J."/>
            <person name="De Goeij J.M."/>
            <person name="Aranda M."/>
            <person name="Bell S.C."/>
            <person name="Webster N.S."/>
        </authorList>
    </citation>
    <scope>NUCLEOTIDE SEQUENCE</scope>
    <source>
        <strain evidence="6">SB0664_bin_43</strain>
    </source>
</reference>
<dbReference type="EMBL" id="VXRY01000468">
    <property type="protein sequence ID" value="MXY34685.1"/>
    <property type="molecule type" value="Genomic_DNA"/>
</dbReference>
<dbReference type="PANTHER" id="PTHR30290">
    <property type="entry name" value="PERIPLASMIC BINDING COMPONENT OF ABC TRANSPORTER"/>
    <property type="match status" value="1"/>
</dbReference>
<keyword evidence="3" id="KW-0813">Transport</keyword>
<dbReference type="CDD" id="cd08503">
    <property type="entry name" value="PBP2_NikA_DppA_OppA_like_17"/>
    <property type="match status" value="1"/>
</dbReference>
<proteinExistence type="inferred from homology"/>
<evidence type="ECO:0000313" key="6">
    <source>
        <dbReference type="EMBL" id="MXY34685.1"/>
    </source>
</evidence>
<comment type="subcellular location">
    <subcellularLocation>
        <location evidence="1">Periplasm</location>
    </subcellularLocation>
</comment>
<dbReference type="InterPro" id="IPR000914">
    <property type="entry name" value="SBP_5_dom"/>
</dbReference>
<gene>
    <name evidence="6" type="ORF">F4Y60_11480</name>
</gene>
<keyword evidence="4" id="KW-0732">Signal</keyword>
<evidence type="ECO:0000256" key="2">
    <source>
        <dbReference type="ARBA" id="ARBA00005695"/>
    </source>
</evidence>
<dbReference type="GO" id="GO:1904680">
    <property type="term" value="F:peptide transmembrane transporter activity"/>
    <property type="evidence" value="ECO:0007669"/>
    <property type="project" value="TreeGrafter"/>
</dbReference>
<dbReference type="Gene3D" id="3.10.105.10">
    <property type="entry name" value="Dipeptide-binding Protein, Domain 3"/>
    <property type="match status" value="1"/>
</dbReference>
<sequence length="281" mass="31821">AVQNALVTGEVDLVDAVDLKSLSLLGRQSNVIIEETTGTQHFTFPMWTDTPPFDDVNVRLALKLAVDREELVQKILFGHGRVANDHPIAPPNQFYAAHLEQRAYDPEKAKWHIQQAGHDRLAVDLHTSDAAFGGAVDASVLMQEQAVGAGIDINVIREPQDGYWSNVWTKVPFCACYWGGRPTEDWMFSQVYASDASWNDTHWKNEQFDRLLKEARVELDHAKRAEMYGEMQRLVRDDGGVIVPMYANYVWARSDKLAHGPDIASNWAVDGWQAVDRWWFA</sequence>
<dbReference type="GO" id="GO:0030313">
    <property type="term" value="C:cell envelope"/>
    <property type="evidence" value="ECO:0007669"/>
    <property type="project" value="UniProtKB-SubCell"/>
</dbReference>
<dbReference type="SUPFAM" id="SSF53850">
    <property type="entry name" value="Periplasmic binding protein-like II"/>
    <property type="match status" value="1"/>
</dbReference>
<comment type="similarity">
    <text evidence="2">Belongs to the bacterial solute-binding protein 5 family.</text>
</comment>
<evidence type="ECO:0000256" key="1">
    <source>
        <dbReference type="ARBA" id="ARBA00004418"/>
    </source>
</evidence>
<evidence type="ECO:0000256" key="4">
    <source>
        <dbReference type="ARBA" id="ARBA00022729"/>
    </source>
</evidence>